<keyword evidence="1" id="KW-0732">Signal</keyword>
<keyword evidence="3" id="KW-1185">Reference proteome</keyword>
<dbReference type="EMBL" id="JBBXMP010000185">
    <property type="protein sequence ID" value="KAL0060252.1"/>
    <property type="molecule type" value="Genomic_DNA"/>
</dbReference>
<protein>
    <submittedName>
        <fullName evidence="2">Uncharacterized protein</fullName>
    </submittedName>
</protein>
<proteinExistence type="predicted"/>
<name>A0ABR2ZIJ1_9AGAR</name>
<evidence type="ECO:0000313" key="3">
    <source>
        <dbReference type="Proteomes" id="UP001437256"/>
    </source>
</evidence>
<sequence>MKTINLSVLGFVPLVAQAAVITLVNFGETNSPITSTVTESFTVPIGTNSAETTYLANTVLTTTVGTIVNGTAATTIQTALTSYNFVASAPGYKMSGRRVQGADGTEQDMDTECRYTGKEVGKCGVAIATGTKVMNTTVTGPPAAIAVFPVSEAGEAAPPGGSGNDLSSGIQNGSNDAAGLPIGKLLVASCLVLLFSPSGNGGGYP</sequence>
<accession>A0ABR2ZIJ1</accession>
<organism evidence="2 3">
    <name type="scientific">Marasmius tenuissimus</name>
    <dbReference type="NCBI Taxonomy" id="585030"/>
    <lineage>
        <taxon>Eukaryota</taxon>
        <taxon>Fungi</taxon>
        <taxon>Dikarya</taxon>
        <taxon>Basidiomycota</taxon>
        <taxon>Agaricomycotina</taxon>
        <taxon>Agaricomycetes</taxon>
        <taxon>Agaricomycetidae</taxon>
        <taxon>Agaricales</taxon>
        <taxon>Marasmiineae</taxon>
        <taxon>Marasmiaceae</taxon>
        <taxon>Marasmius</taxon>
    </lineage>
</organism>
<feature type="signal peptide" evidence="1">
    <location>
        <begin position="1"/>
        <end position="18"/>
    </location>
</feature>
<evidence type="ECO:0000256" key="1">
    <source>
        <dbReference type="SAM" id="SignalP"/>
    </source>
</evidence>
<gene>
    <name evidence="2" type="ORF">AAF712_012962</name>
</gene>
<reference evidence="2 3" key="1">
    <citation type="submission" date="2024-05" db="EMBL/GenBank/DDBJ databases">
        <title>A draft genome resource for the thread blight pathogen Marasmius tenuissimus strain MS-2.</title>
        <authorList>
            <person name="Yulfo-Soto G.E."/>
            <person name="Baruah I.K."/>
            <person name="Amoako-Attah I."/>
            <person name="Bukari Y."/>
            <person name="Meinhardt L.W."/>
            <person name="Bailey B.A."/>
            <person name="Cohen S.P."/>
        </authorList>
    </citation>
    <scope>NUCLEOTIDE SEQUENCE [LARGE SCALE GENOMIC DNA]</scope>
    <source>
        <strain evidence="2 3">MS-2</strain>
    </source>
</reference>
<comment type="caution">
    <text evidence="2">The sequence shown here is derived from an EMBL/GenBank/DDBJ whole genome shotgun (WGS) entry which is preliminary data.</text>
</comment>
<evidence type="ECO:0000313" key="2">
    <source>
        <dbReference type="EMBL" id="KAL0060252.1"/>
    </source>
</evidence>
<dbReference type="Proteomes" id="UP001437256">
    <property type="component" value="Unassembled WGS sequence"/>
</dbReference>
<feature type="chain" id="PRO_5046381564" evidence="1">
    <location>
        <begin position="19"/>
        <end position="205"/>
    </location>
</feature>